<dbReference type="EMBL" id="BK016109">
    <property type="protein sequence ID" value="DAF95563.1"/>
    <property type="molecule type" value="Genomic_DNA"/>
</dbReference>
<name>A0A8S5UMB4_9CAUD</name>
<evidence type="ECO:0000313" key="1">
    <source>
        <dbReference type="EMBL" id="DAF95563.1"/>
    </source>
</evidence>
<sequence>MISDDQYHLQIKLVSIYLMTRSKQNPRVINVQYFSFLFK</sequence>
<accession>A0A8S5UMB4</accession>
<proteinExistence type="predicted"/>
<organism evidence="1">
    <name type="scientific">Myoviridae sp. ctCo31</name>
    <dbReference type="NCBI Taxonomy" id="2825053"/>
    <lineage>
        <taxon>Viruses</taxon>
        <taxon>Duplodnaviria</taxon>
        <taxon>Heunggongvirae</taxon>
        <taxon>Uroviricota</taxon>
        <taxon>Caudoviricetes</taxon>
    </lineage>
</organism>
<protein>
    <submittedName>
        <fullName evidence="1">Uncharacterized protein</fullName>
    </submittedName>
</protein>
<reference evidence="1" key="1">
    <citation type="journal article" date="2021" name="Proc. Natl. Acad. Sci. U.S.A.">
        <title>A Catalog of Tens of Thousands of Viruses from Human Metagenomes Reveals Hidden Associations with Chronic Diseases.</title>
        <authorList>
            <person name="Tisza M.J."/>
            <person name="Buck C.B."/>
        </authorList>
    </citation>
    <scope>NUCLEOTIDE SEQUENCE</scope>
    <source>
        <strain evidence="1">CtCo31</strain>
    </source>
</reference>